<evidence type="ECO:0000313" key="2">
    <source>
        <dbReference type="EMBL" id="GHF52533.1"/>
    </source>
</evidence>
<feature type="compositionally biased region" description="Basic and acidic residues" evidence="1">
    <location>
        <begin position="71"/>
        <end position="80"/>
    </location>
</feature>
<reference evidence="2" key="1">
    <citation type="journal article" date="2014" name="Int. J. Syst. Evol. Microbiol.">
        <title>Complete genome sequence of Corynebacterium casei LMG S-19264T (=DSM 44701T), isolated from a smear-ripened cheese.</title>
        <authorList>
            <consortium name="US DOE Joint Genome Institute (JGI-PGF)"/>
            <person name="Walter F."/>
            <person name="Albersmeier A."/>
            <person name="Kalinowski J."/>
            <person name="Ruckert C."/>
        </authorList>
    </citation>
    <scope>NUCLEOTIDE SEQUENCE</scope>
    <source>
        <strain evidence="2">CGMCC 4.7679</strain>
    </source>
</reference>
<evidence type="ECO:0000313" key="3">
    <source>
        <dbReference type="Proteomes" id="UP000658656"/>
    </source>
</evidence>
<dbReference type="EMBL" id="BNAV01000003">
    <property type="protein sequence ID" value="GHF52533.1"/>
    <property type="molecule type" value="Genomic_DNA"/>
</dbReference>
<feature type="region of interest" description="Disordered" evidence="1">
    <location>
        <begin position="44"/>
        <end position="80"/>
    </location>
</feature>
<protein>
    <submittedName>
        <fullName evidence="2">Uncharacterized protein</fullName>
    </submittedName>
</protein>
<reference evidence="2" key="2">
    <citation type="submission" date="2020-09" db="EMBL/GenBank/DDBJ databases">
        <authorList>
            <person name="Sun Q."/>
            <person name="Zhou Y."/>
        </authorList>
    </citation>
    <scope>NUCLEOTIDE SEQUENCE</scope>
    <source>
        <strain evidence="2">CGMCC 4.7679</strain>
    </source>
</reference>
<gene>
    <name evidence="2" type="ORF">GCM10017566_27380</name>
</gene>
<evidence type="ECO:0000256" key="1">
    <source>
        <dbReference type="SAM" id="MobiDB-lite"/>
    </source>
</evidence>
<accession>A0A8H9MDI7</accession>
<comment type="caution">
    <text evidence="2">The sequence shown here is derived from an EMBL/GenBank/DDBJ whole genome shotgun (WGS) entry which is preliminary data.</text>
</comment>
<dbReference type="Proteomes" id="UP000658656">
    <property type="component" value="Unassembled WGS sequence"/>
</dbReference>
<name>A0A8H9MDI7_9PSEU</name>
<sequence>MLTRVREFLATQAELAQRQDLLNRPWEEDLLHWAFDGREWHLHGHLAPPPNRRRHSTTRSGWCPGLRTQPARKDETRQHR</sequence>
<dbReference type="AlphaFoldDB" id="A0A8H9MDI7"/>
<organism evidence="2 3">
    <name type="scientific">Amycolatopsis bartoniae</name>
    <dbReference type="NCBI Taxonomy" id="941986"/>
    <lineage>
        <taxon>Bacteria</taxon>
        <taxon>Bacillati</taxon>
        <taxon>Actinomycetota</taxon>
        <taxon>Actinomycetes</taxon>
        <taxon>Pseudonocardiales</taxon>
        <taxon>Pseudonocardiaceae</taxon>
        <taxon>Amycolatopsis</taxon>
    </lineage>
</organism>
<proteinExistence type="predicted"/>
<keyword evidence="3" id="KW-1185">Reference proteome</keyword>